<feature type="region of interest" description="Disordered" evidence="1">
    <location>
        <begin position="440"/>
        <end position="494"/>
    </location>
</feature>
<evidence type="ECO:0000256" key="1">
    <source>
        <dbReference type="SAM" id="MobiDB-lite"/>
    </source>
</evidence>
<dbReference type="OrthoDB" id="9907594at2759"/>
<feature type="region of interest" description="Disordered" evidence="1">
    <location>
        <begin position="334"/>
        <end position="366"/>
    </location>
</feature>
<proteinExistence type="predicted"/>
<reference evidence="2" key="2">
    <citation type="submission" date="2017-08" db="EMBL/GenBank/DDBJ databases">
        <title>Improved genome assembly and annotation for the rock pigeon (Columba livia).</title>
        <authorList>
            <person name="Holt C."/>
            <person name="Campbell M."/>
            <person name="Edelman N."/>
            <person name="Keays D."/>
            <person name="Kapusta A."/>
            <person name="Domyan E."/>
            <person name="Suh A."/>
            <person name="Carleton J."/>
            <person name="Warren W."/>
            <person name="Yandell M."/>
            <person name="Gilbert M.T."/>
            <person name="Shapiro M.D."/>
        </authorList>
    </citation>
    <scope>NUCLEOTIDE SEQUENCE</scope>
    <source>
        <tissue evidence="2">Blood</tissue>
    </source>
</reference>
<evidence type="ECO:0000313" key="2">
    <source>
        <dbReference type="EMBL" id="PKK33673.1"/>
    </source>
</evidence>
<dbReference type="Pfam" id="PF15274">
    <property type="entry name" value="MLIP"/>
    <property type="match status" value="1"/>
</dbReference>
<reference evidence="2 4" key="1">
    <citation type="journal article" date="2013" name="Science">
        <title>Genomic diversity and evolution of the head crest in the rock pigeon.</title>
        <authorList>
            <person name="Shapiro M.D."/>
            <person name="Kronenberg Z."/>
            <person name="Li C."/>
            <person name="Domyan E.T."/>
            <person name="Pan H."/>
            <person name="Campbell M."/>
            <person name="Tan H."/>
            <person name="Huff C.D."/>
            <person name="Hu H."/>
            <person name="Vickrey A.I."/>
            <person name="Nielsen S.C."/>
            <person name="Stringham S.A."/>
            <person name="Hu H."/>
            <person name="Willerslev E."/>
            <person name="Gilbert M.T."/>
            <person name="Yandell M."/>
            <person name="Zhang G."/>
            <person name="Wang J."/>
        </authorList>
    </citation>
    <scope>NUCLEOTIDE SEQUENCE [LARGE SCALE GENOMIC DNA]</scope>
    <source>
        <tissue evidence="2">Blood</tissue>
    </source>
</reference>
<feature type="region of interest" description="Disordered" evidence="1">
    <location>
        <begin position="625"/>
        <end position="687"/>
    </location>
</feature>
<evidence type="ECO:0000313" key="3">
    <source>
        <dbReference type="EMBL" id="PKK33674.1"/>
    </source>
</evidence>
<dbReference type="GeneID" id="102089874"/>
<feature type="compositionally biased region" description="Basic and acidic residues" evidence="1">
    <location>
        <begin position="1"/>
        <end position="28"/>
    </location>
</feature>
<dbReference type="AlphaFoldDB" id="A0A2I0MVI3"/>
<dbReference type="RefSeq" id="XP_005506829.1">
    <property type="nucleotide sequence ID" value="XM_005506772.3"/>
</dbReference>
<keyword evidence="4" id="KW-1185">Reference proteome</keyword>
<dbReference type="PANTHER" id="PTHR31514">
    <property type="entry name" value="MUSCULAR LMNA-INTERACTING PROTEIN MLIP"/>
    <property type="match status" value="1"/>
</dbReference>
<comment type="caution">
    <text evidence="2">The sequence shown here is derived from an EMBL/GenBank/DDBJ whole genome shotgun (WGS) entry which is preliminary data.</text>
</comment>
<protein>
    <submittedName>
        <fullName evidence="3">Muscular LMNA-interacting protein, transcript variant X1</fullName>
    </submittedName>
    <submittedName>
        <fullName evidence="2">Muscular LMNA-interacting protein, transcript variant X2</fullName>
    </submittedName>
</protein>
<feature type="compositionally biased region" description="Low complexity" evidence="1">
    <location>
        <begin position="354"/>
        <end position="366"/>
    </location>
</feature>
<feature type="region of interest" description="Disordered" evidence="1">
    <location>
        <begin position="1"/>
        <end position="30"/>
    </location>
</feature>
<gene>
    <name evidence="2" type="primary">MLIP</name>
    <name evidence="2" type="ORF">A306_00000995</name>
</gene>
<dbReference type="EMBL" id="AKCR02000002">
    <property type="protein sequence ID" value="PKK33673.1"/>
    <property type="molecule type" value="Genomic_DNA"/>
</dbReference>
<feature type="region of interest" description="Disordered" evidence="1">
    <location>
        <begin position="185"/>
        <end position="210"/>
    </location>
</feature>
<dbReference type="EMBL" id="AKCR02000002">
    <property type="protein sequence ID" value="PKK33674.1"/>
    <property type="molecule type" value="Genomic_DNA"/>
</dbReference>
<accession>A0A2I0MVI3</accession>
<dbReference type="CTD" id="90523"/>
<sequence>MELGKHERQVTGKEALEEKQTQPGERDIPIINPLSFISRGQVTSQESGTKPLTFTFVPSIGRLPTHFEVLDISKFLVTVPEEPKDLSNQGIPNKSSAVSHELAVNSGARQDCVSAVHTDSTRTIFQSPGCNVSKGEMQENDLFKAEFILITDSGDEDEVAAVSNNIHRPSNGYGRISAQLLATSHVSPGTGAGKPPGDGHVSGAASSLSTADQQKHQLISTLSISDHLSSKPPAVHLISPTNQKIACGAVVNLNQASSLEDSCNNWQSATGFSKQESSLCFQSASCSSPSSVTKISSSASSSCYSAPQLYDKLRTPSPYAPGCVCKTGDFTSSVPAKSPSLSPDPPHSAETQGSSAQPLSSSSSKRLNALSPVPVHIVTHSLSPSPKPLSPPSLYGSSSTICSINEPCTKMSSRGNLAKSDVRSPLPTRLTLLTAILRSGSSQRRPLSPASCPTFSPSSLDSSTLAIDQKSKTTPPTPKKSVSSPRIRPDSPNREEYWLSGWAQQLPLPTKPQLTPRARSLSPKKHLPVGTLSPEYRSPLTSPISSHRKSVASPGLQPTLPPPCAPAPSSLAHPTSPSPGGLRDAASRSRAPQKSQRVHTYSPIFTCRSYPLLSSTSLSGIVSPTLEKCPPPSPSLLHSASRSKSDSSETSVQDMSTPSPTPSSVLKQWSLSRPHSTPPVPQTGNINSQSLQLNSALVHTNYRPNSSSPRPEQSATSLVLKCRSPVSDNSPGTLPSRPRELTSPQSFSLPSDRENIKPKQYKIKTSYKAFAAIPTNTLLMEQKALEEPTKTASVTEGTALDTHSEMCSPAQLRQQTEELCAVIDQVLQDPLTMRRCESSPSFLQMSTESDVGKVSTTLQRAAGRETRYASLYKSAPMMTESQLTKPGVIRPVLVKAKSAQQKEEPYQPNPFKKYLEEISDQDTEQETGLPHPLYPTKLIPPTKSPLRPSSVSLTDCLNPGLFSHLSSIACDFHENPYSPYSHNSLYNKPSHPIVPIPENETLSSKQVDNERGSV</sequence>
<feature type="compositionally biased region" description="Polar residues" evidence="1">
    <location>
        <begin position="700"/>
        <end position="717"/>
    </location>
</feature>
<feature type="region of interest" description="Disordered" evidence="1">
    <location>
        <begin position="508"/>
        <end position="598"/>
    </location>
</feature>
<organism evidence="2 4">
    <name type="scientific">Columba livia</name>
    <name type="common">Rock dove</name>
    <dbReference type="NCBI Taxonomy" id="8932"/>
    <lineage>
        <taxon>Eukaryota</taxon>
        <taxon>Metazoa</taxon>
        <taxon>Chordata</taxon>
        <taxon>Craniata</taxon>
        <taxon>Vertebrata</taxon>
        <taxon>Euteleostomi</taxon>
        <taxon>Archelosauria</taxon>
        <taxon>Archosauria</taxon>
        <taxon>Dinosauria</taxon>
        <taxon>Saurischia</taxon>
        <taxon>Theropoda</taxon>
        <taxon>Coelurosauria</taxon>
        <taxon>Aves</taxon>
        <taxon>Neognathae</taxon>
        <taxon>Neoaves</taxon>
        <taxon>Columbimorphae</taxon>
        <taxon>Columbiformes</taxon>
        <taxon>Columbidae</taxon>
        <taxon>Columba</taxon>
    </lineage>
</organism>
<feature type="compositionally biased region" description="Polar residues" evidence="1">
    <location>
        <begin position="440"/>
        <end position="466"/>
    </location>
</feature>
<name>A0A2I0MVI3_COLLI</name>
<feature type="region of interest" description="Disordered" evidence="1">
    <location>
        <begin position="925"/>
        <end position="946"/>
    </location>
</feature>
<dbReference type="Proteomes" id="UP000053872">
    <property type="component" value="Unassembled WGS sequence"/>
</dbReference>
<dbReference type="PANTHER" id="PTHR31514:SF1">
    <property type="entry name" value="MUSCULAR LMNA-INTERACTING PROTEIN"/>
    <property type="match status" value="1"/>
</dbReference>
<dbReference type="InterPro" id="IPR029331">
    <property type="entry name" value="MLIP"/>
</dbReference>
<feature type="region of interest" description="Disordered" evidence="1">
    <location>
        <begin position="700"/>
        <end position="755"/>
    </location>
</feature>
<feature type="compositionally biased region" description="Polar residues" evidence="1">
    <location>
        <begin position="652"/>
        <end position="675"/>
    </location>
</feature>
<evidence type="ECO:0000313" key="4">
    <source>
        <dbReference type="Proteomes" id="UP000053872"/>
    </source>
</evidence>
<dbReference type="InParanoid" id="A0A2I0MVI3"/>
<dbReference type="KEGG" id="clv:102089874"/>